<dbReference type="AlphaFoldDB" id="A0A699IJA3"/>
<evidence type="ECO:0000256" key="1">
    <source>
        <dbReference type="SAM" id="MobiDB-lite"/>
    </source>
</evidence>
<accession>A0A699IJA3</accession>
<reference evidence="2" key="1">
    <citation type="journal article" date="2019" name="Sci. Rep.">
        <title>Draft genome of Tanacetum cinerariifolium, the natural source of mosquito coil.</title>
        <authorList>
            <person name="Yamashiro T."/>
            <person name="Shiraishi A."/>
            <person name="Satake H."/>
            <person name="Nakayama K."/>
        </authorList>
    </citation>
    <scope>NUCLEOTIDE SEQUENCE</scope>
</reference>
<feature type="non-terminal residue" evidence="2">
    <location>
        <position position="1"/>
    </location>
</feature>
<sequence>SLLHEPPKQQVWYILDLQNQTSALFDRLEEMESKHRNLLGRGRGRGTRGRGRGFRSNGPTQAAAGDV</sequence>
<dbReference type="EMBL" id="BKCJ010277299">
    <property type="protein sequence ID" value="GEZ42471.1"/>
    <property type="molecule type" value="Genomic_DNA"/>
</dbReference>
<feature type="region of interest" description="Disordered" evidence="1">
    <location>
        <begin position="36"/>
        <end position="67"/>
    </location>
</feature>
<gene>
    <name evidence="2" type="ORF">Tci_514444</name>
</gene>
<organism evidence="2">
    <name type="scientific">Tanacetum cinerariifolium</name>
    <name type="common">Dalmatian daisy</name>
    <name type="synonym">Chrysanthemum cinerariifolium</name>
    <dbReference type="NCBI Taxonomy" id="118510"/>
    <lineage>
        <taxon>Eukaryota</taxon>
        <taxon>Viridiplantae</taxon>
        <taxon>Streptophyta</taxon>
        <taxon>Embryophyta</taxon>
        <taxon>Tracheophyta</taxon>
        <taxon>Spermatophyta</taxon>
        <taxon>Magnoliopsida</taxon>
        <taxon>eudicotyledons</taxon>
        <taxon>Gunneridae</taxon>
        <taxon>Pentapetalae</taxon>
        <taxon>asterids</taxon>
        <taxon>campanulids</taxon>
        <taxon>Asterales</taxon>
        <taxon>Asteraceae</taxon>
        <taxon>Asteroideae</taxon>
        <taxon>Anthemideae</taxon>
        <taxon>Anthemidinae</taxon>
        <taxon>Tanacetum</taxon>
    </lineage>
</organism>
<comment type="caution">
    <text evidence="2">The sequence shown here is derived from an EMBL/GenBank/DDBJ whole genome shotgun (WGS) entry which is preliminary data.</text>
</comment>
<evidence type="ECO:0000313" key="2">
    <source>
        <dbReference type="EMBL" id="GEZ42471.1"/>
    </source>
</evidence>
<protein>
    <submittedName>
        <fullName evidence="2">Uncharacterized protein</fullName>
    </submittedName>
</protein>
<name>A0A699IJA3_TANCI</name>
<feature type="compositionally biased region" description="Basic residues" evidence="1">
    <location>
        <begin position="36"/>
        <end position="53"/>
    </location>
</feature>
<proteinExistence type="predicted"/>